<keyword evidence="3" id="KW-1185">Reference proteome</keyword>
<protein>
    <submittedName>
        <fullName evidence="2">Uncharacterized protein</fullName>
    </submittedName>
</protein>
<name>A0A0D9V0R8_9ORYZ</name>
<reference evidence="2" key="3">
    <citation type="submission" date="2015-04" db="UniProtKB">
        <authorList>
            <consortium name="EnsemblPlants"/>
        </authorList>
    </citation>
    <scope>IDENTIFICATION</scope>
</reference>
<proteinExistence type="predicted"/>
<dbReference type="HOGENOM" id="CLU_2053013_0_0_1"/>
<reference evidence="2 3" key="1">
    <citation type="submission" date="2012-08" db="EMBL/GenBank/DDBJ databases">
        <title>Oryza genome evolution.</title>
        <authorList>
            <person name="Wing R.A."/>
        </authorList>
    </citation>
    <scope>NUCLEOTIDE SEQUENCE</scope>
</reference>
<reference evidence="3" key="2">
    <citation type="submission" date="2013-12" db="EMBL/GenBank/DDBJ databases">
        <authorList>
            <person name="Yu Y."/>
            <person name="Lee S."/>
            <person name="de Baynast K."/>
            <person name="Wissotski M."/>
            <person name="Liu L."/>
            <person name="Talag J."/>
            <person name="Goicoechea J."/>
            <person name="Angelova A."/>
            <person name="Jetty R."/>
            <person name="Kudrna D."/>
            <person name="Golser W."/>
            <person name="Rivera L."/>
            <person name="Zhang J."/>
            <person name="Wing R."/>
        </authorList>
    </citation>
    <scope>NUCLEOTIDE SEQUENCE</scope>
</reference>
<evidence type="ECO:0000313" key="3">
    <source>
        <dbReference type="Proteomes" id="UP000032180"/>
    </source>
</evidence>
<sequence length="120" mass="13136">MNIFKKKELREREWLPANGEKEAPLQKNLLHLGATGATTCLATTQLHQIVGPNCQIFFSPAPIHGWHHPLATPASSPSPPPAASATPSTAPTRQCIKFSLNSSDSQAFSVEKFQHFNIYC</sequence>
<dbReference type="EnsemblPlants" id="LPERR01G13520.1">
    <property type="protein sequence ID" value="LPERR01G13520.1"/>
    <property type="gene ID" value="LPERR01G13520"/>
</dbReference>
<dbReference type="Proteomes" id="UP000032180">
    <property type="component" value="Chromosome 1"/>
</dbReference>
<evidence type="ECO:0000313" key="2">
    <source>
        <dbReference type="EnsemblPlants" id="LPERR01G13520.1"/>
    </source>
</evidence>
<dbReference type="AlphaFoldDB" id="A0A0D9V0R8"/>
<evidence type="ECO:0000256" key="1">
    <source>
        <dbReference type="SAM" id="MobiDB-lite"/>
    </source>
</evidence>
<organism evidence="2 3">
    <name type="scientific">Leersia perrieri</name>
    <dbReference type="NCBI Taxonomy" id="77586"/>
    <lineage>
        <taxon>Eukaryota</taxon>
        <taxon>Viridiplantae</taxon>
        <taxon>Streptophyta</taxon>
        <taxon>Embryophyta</taxon>
        <taxon>Tracheophyta</taxon>
        <taxon>Spermatophyta</taxon>
        <taxon>Magnoliopsida</taxon>
        <taxon>Liliopsida</taxon>
        <taxon>Poales</taxon>
        <taxon>Poaceae</taxon>
        <taxon>BOP clade</taxon>
        <taxon>Oryzoideae</taxon>
        <taxon>Oryzeae</taxon>
        <taxon>Oryzinae</taxon>
        <taxon>Leersia</taxon>
    </lineage>
</organism>
<feature type="region of interest" description="Disordered" evidence="1">
    <location>
        <begin position="68"/>
        <end position="90"/>
    </location>
</feature>
<accession>A0A0D9V0R8</accession>
<dbReference type="Gramene" id="LPERR01G13520.1">
    <property type="protein sequence ID" value="LPERR01G13520.1"/>
    <property type="gene ID" value="LPERR01G13520"/>
</dbReference>